<evidence type="ECO:0000256" key="2">
    <source>
        <dbReference type="SAM" id="Phobius"/>
    </source>
</evidence>
<evidence type="ECO:0000313" key="3">
    <source>
        <dbReference type="EMBL" id="MBA6061529.1"/>
    </source>
</evidence>
<evidence type="ECO:0000256" key="1">
    <source>
        <dbReference type="SAM" id="MobiDB-lite"/>
    </source>
</evidence>
<dbReference type="RefSeq" id="WP_182388382.1">
    <property type="nucleotide sequence ID" value="NZ_BQIS01000093.1"/>
</dbReference>
<dbReference type="Proteomes" id="UP000556620">
    <property type="component" value="Unassembled WGS sequence"/>
</dbReference>
<dbReference type="Pfam" id="PF10721">
    <property type="entry name" value="DUF2514"/>
    <property type="match status" value="1"/>
</dbReference>
<proteinExistence type="predicted"/>
<keyword evidence="2" id="KW-0472">Membrane</keyword>
<gene>
    <name evidence="3" type="ORF">H4C44_20415</name>
</gene>
<comment type="caution">
    <text evidence="3">The sequence shown here is derived from an EMBL/GenBank/DDBJ whole genome shotgun (WGS) entry which is preliminary data.</text>
</comment>
<accession>A0A7W2JM61</accession>
<keyword evidence="2" id="KW-1133">Transmembrane helix</keyword>
<organism evidence="3 4">
    <name type="scientific">Pseudomonas juntendi</name>
    <dbReference type="NCBI Taxonomy" id="2666183"/>
    <lineage>
        <taxon>Bacteria</taxon>
        <taxon>Pseudomonadati</taxon>
        <taxon>Pseudomonadota</taxon>
        <taxon>Gammaproteobacteria</taxon>
        <taxon>Pseudomonadales</taxon>
        <taxon>Pseudomonadaceae</taxon>
        <taxon>Pseudomonas</taxon>
    </lineage>
</organism>
<evidence type="ECO:0000313" key="4">
    <source>
        <dbReference type="Proteomes" id="UP000556620"/>
    </source>
</evidence>
<dbReference type="EMBL" id="JACGCU010000043">
    <property type="protein sequence ID" value="MBA6061529.1"/>
    <property type="molecule type" value="Genomic_DNA"/>
</dbReference>
<feature type="region of interest" description="Disordered" evidence="1">
    <location>
        <begin position="59"/>
        <end position="78"/>
    </location>
</feature>
<dbReference type="InterPro" id="IPR019659">
    <property type="entry name" value="DUF2514"/>
</dbReference>
<protein>
    <submittedName>
        <fullName evidence="3">DUF2514 domain-containing protein</fullName>
    </submittedName>
</protein>
<name>A0A7W2JM61_9PSED</name>
<reference evidence="3 4" key="1">
    <citation type="submission" date="2020-07" db="EMBL/GenBank/DDBJ databases">
        <title>Diversity of carbapenemase encoding genes among Pseudomonas putida group clinical isolates in a tertiary Brazilian hospital.</title>
        <authorList>
            <person name="Alberto-Lei F."/>
            <person name="Nodari C.S."/>
            <person name="Streling A.P."/>
            <person name="Paulino J.T."/>
            <person name="Bessa-Neto F.O."/>
            <person name="Cayo R."/>
            <person name="Gales A.C."/>
        </authorList>
    </citation>
    <scope>NUCLEOTIDE SEQUENCE [LARGE SCALE GENOMIC DNA]</scope>
    <source>
        <strain evidence="3 4">14535</strain>
    </source>
</reference>
<dbReference type="AlphaFoldDB" id="A0A7W2JM61"/>
<feature type="transmembrane region" description="Helical" evidence="2">
    <location>
        <begin position="12"/>
        <end position="28"/>
    </location>
</feature>
<sequence>MEQLVAKFSIPLRLLAALLVLASYWGVYQHGRSVERAEAGKASAQRDSGDRLAEVIGERSARQEEHRSADAQQEARVKGHEERTIAAAGAADADASGQRLRSEAGQFAAAVSCPSPDTAAVARGQAATRAAMVLSDLLARADERAGELAAAFDQARVAGQQCEREYDALVAKRTAVSARE</sequence>
<keyword evidence="2" id="KW-0812">Transmembrane</keyword>